<comment type="caution">
    <text evidence="1">The sequence shown here is derived from an EMBL/GenBank/DDBJ whole genome shotgun (WGS) entry which is preliminary data.</text>
</comment>
<keyword evidence="2" id="KW-1185">Reference proteome</keyword>
<name>A0AC61Y8K4_9FLAO</name>
<keyword evidence="1" id="KW-0560">Oxidoreductase</keyword>
<dbReference type="Proteomes" id="UP000356253">
    <property type="component" value="Unassembled WGS sequence"/>
</dbReference>
<organism evidence="1 2">
    <name type="scientific">Mesonia oceanica</name>
    <dbReference type="NCBI Taxonomy" id="2687242"/>
    <lineage>
        <taxon>Bacteria</taxon>
        <taxon>Pseudomonadati</taxon>
        <taxon>Bacteroidota</taxon>
        <taxon>Flavobacteriia</taxon>
        <taxon>Flavobacteriales</taxon>
        <taxon>Flavobacteriaceae</taxon>
        <taxon>Mesonia</taxon>
    </lineage>
</organism>
<reference evidence="1" key="1">
    <citation type="submission" date="2019-09" db="EMBL/GenBank/DDBJ databases">
        <authorList>
            <person name="Rodrigo-Torres L."/>
            <person name="Arahal R. D."/>
            <person name="Lucena T."/>
        </authorList>
    </citation>
    <scope>NUCLEOTIDE SEQUENCE</scope>
    <source>
        <strain evidence="1">ISS653</strain>
    </source>
</reference>
<accession>A0AC61Y8K4</accession>
<dbReference type="EMBL" id="CABVMM010000006">
    <property type="protein sequence ID" value="VVV00490.1"/>
    <property type="molecule type" value="Genomic_DNA"/>
</dbReference>
<evidence type="ECO:0000313" key="2">
    <source>
        <dbReference type="Proteomes" id="UP000356253"/>
    </source>
</evidence>
<proteinExistence type="predicted"/>
<protein>
    <submittedName>
        <fullName evidence="1">Cytochrome c oxidase subunit 1</fullName>
        <ecNumber evidence="1">1.9.3.1</ecNumber>
    </submittedName>
</protein>
<gene>
    <name evidence="1" type="primary">ctaD</name>
    <name evidence="1" type="ORF">FVB9532_01761</name>
</gene>
<dbReference type="EC" id="1.9.3.1" evidence="1"/>
<sequence>MSLFINIQEGEDQLPEVTSDKGRLLWISSVDHKQLGIMYLWLALFFFIIGGLEAMLIRAQLAVGDNDLISPEFYNQLFTMHGTTMIFLVLMPALIGLATYLIPLMIGANEMAFPRLNAFSFWMTCLGGFLMYFSFFAGGAPDAGWFNYAPLSESNYSSTQGVDYYLVGLILTGMGSIGAGLNFVTTILTLRSPDIKLNMLPLFAWMIFINGFLILAAFPLLNAGLFMMLIDRQFDAHFFIPSSGGSAILWQHFFWSFGHPEVYILALPAFGIISEVIPVFSRNKIFGYKFVAASTVAIALLAFGVWVHHMFAVGMTNTVNGFFAASSMLIGIPTGVKVINWIGTLYKGSIRMTVSMMFAVAFLIDFTIGGLSGASFAIVPIDWQLTDTYYVVAHIHYVFLGGTAFGIFAGIYYWFPKISGRFLSEKLGKWHLWLFVIGFNFTFLVQHVLGILGMPRRIYTYPSRFGSWEIFNMISTLGAVMMFVAIAVFLWNLFITLKKPRTAPKNPWEAWTLEWATNSPPDLKNFEEVPRVHSRRPLWDLANPDNPDKRLN</sequence>
<evidence type="ECO:0000313" key="1">
    <source>
        <dbReference type="EMBL" id="VVV00490.1"/>
    </source>
</evidence>